<comment type="caution">
    <text evidence="2">The sequence shown here is derived from an EMBL/GenBank/DDBJ whole genome shotgun (WGS) entry which is preliminary data.</text>
</comment>
<keyword evidence="1" id="KW-0472">Membrane</keyword>
<evidence type="ECO:0000313" key="2">
    <source>
        <dbReference type="EMBL" id="PPQ92876.1"/>
    </source>
</evidence>
<proteinExistence type="predicted"/>
<organism evidence="2 3">
    <name type="scientific">Psilocybe cyanescens</name>
    <dbReference type="NCBI Taxonomy" id="93625"/>
    <lineage>
        <taxon>Eukaryota</taxon>
        <taxon>Fungi</taxon>
        <taxon>Dikarya</taxon>
        <taxon>Basidiomycota</taxon>
        <taxon>Agaricomycotina</taxon>
        <taxon>Agaricomycetes</taxon>
        <taxon>Agaricomycetidae</taxon>
        <taxon>Agaricales</taxon>
        <taxon>Agaricineae</taxon>
        <taxon>Strophariaceae</taxon>
        <taxon>Psilocybe</taxon>
    </lineage>
</organism>
<keyword evidence="1" id="KW-0812">Transmembrane</keyword>
<dbReference type="InParanoid" id="A0A409XQA8"/>
<dbReference type="EMBL" id="NHYD01000951">
    <property type="protein sequence ID" value="PPQ92876.1"/>
    <property type="molecule type" value="Genomic_DNA"/>
</dbReference>
<reference evidence="2 3" key="1">
    <citation type="journal article" date="2018" name="Evol. Lett.">
        <title>Horizontal gene cluster transfer increased hallucinogenic mushroom diversity.</title>
        <authorList>
            <person name="Reynolds H.T."/>
            <person name="Vijayakumar V."/>
            <person name="Gluck-Thaler E."/>
            <person name="Korotkin H.B."/>
            <person name="Matheny P.B."/>
            <person name="Slot J.C."/>
        </authorList>
    </citation>
    <scope>NUCLEOTIDE SEQUENCE [LARGE SCALE GENOMIC DNA]</scope>
    <source>
        <strain evidence="2 3">2631</strain>
    </source>
</reference>
<evidence type="ECO:0000313" key="3">
    <source>
        <dbReference type="Proteomes" id="UP000283269"/>
    </source>
</evidence>
<dbReference type="AlphaFoldDB" id="A0A409XQA8"/>
<dbReference type="Proteomes" id="UP000283269">
    <property type="component" value="Unassembled WGS sequence"/>
</dbReference>
<protein>
    <submittedName>
        <fullName evidence="2">Uncharacterized protein</fullName>
    </submittedName>
</protein>
<feature type="transmembrane region" description="Helical" evidence="1">
    <location>
        <begin position="187"/>
        <end position="209"/>
    </location>
</feature>
<dbReference type="OrthoDB" id="2657661at2759"/>
<keyword evidence="1" id="KW-1133">Transmembrane helix</keyword>
<name>A0A409XQA8_PSICY</name>
<gene>
    <name evidence="2" type="ORF">CVT25_009838</name>
</gene>
<keyword evidence="3" id="KW-1185">Reference proteome</keyword>
<evidence type="ECO:0000256" key="1">
    <source>
        <dbReference type="SAM" id="Phobius"/>
    </source>
</evidence>
<accession>A0A409XQA8</accession>
<feature type="transmembrane region" description="Helical" evidence="1">
    <location>
        <begin position="135"/>
        <end position="156"/>
    </location>
</feature>
<sequence>MNYAENVCMPVTVGIQNLLARQMFIFARSKFLHFHGETHARLERNVSVYGDNDHQRTWLVSSLSPILFFAPDFHLRNLQDMWVDRIMHKSVFRESMKKMNDEWDHFVLFATVMLNANVAFLAIQSVDNNESPQRSAAQICSYVSMFASIGSIVLGLHLSRQNTIKGQDNNAVKLYIKSRSDSRFGGLETLAILTIVGFCVASSIILISWCIQTSWDKEEVDTVIQGNNYKINRSLWFTLSREVHHA</sequence>
<feature type="transmembrane region" description="Helical" evidence="1">
    <location>
        <begin position="103"/>
        <end position="123"/>
    </location>
</feature>